<evidence type="ECO:0000313" key="3">
    <source>
        <dbReference type="Proteomes" id="UP000030848"/>
    </source>
</evidence>
<dbReference type="AlphaFoldDB" id="A0A837DDU7"/>
<accession>A0A837DDU7</accession>
<reference evidence="2 3" key="1">
    <citation type="submission" date="2014-10" db="EMBL/GenBank/DDBJ databases">
        <title>Genome sequence of Micropolyspora internatus JCM3315.</title>
        <authorList>
            <person name="Shin S.-K."/>
            <person name="Yi H."/>
        </authorList>
    </citation>
    <scope>NUCLEOTIDE SEQUENCE [LARGE SCALE GENOMIC DNA]</scope>
    <source>
        <strain evidence="2 3">JCM 3315</strain>
    </source>
</reference>
<dbReference type="EMBL" id="JRZE01000002">
    <property type="protein sequence ID" value="KHF45620.1"/>
    <property type="molecule type" value="Genomic_DNA"/>
</dbReference>
<feature type="region of interest" description="Disordered" evidence="1">
    <location>
        <begin position="23"/>
        <end position="49"/>
    </location>
</feature>
<protein>
    <submittedName>
        <fullName evidence="2">Uncharacterized protein</fullName>
    </submittedName>
</protein>
<name>A0A837DDU7_9PSEU</name>
<organism evidence="2 3">
    <name type="scientific">Saccharomonospora viridis</name>
    <dbReference type="NCBI Taxonomy" id="1852"/>
    <lineage>
        <taxon>Bacteria</taxon>
        <taxon>Bacillati</taxon>
        <taxon>Actinomycetota</taxon>
        <taxon>Actinomycetes</taxon>
        <taxon>Pseudonocardiales</taxon>
        <taxon>Pseudonocardiaceae</taxon>
        <taxon>Saccharomonospora</taxon>
    </lineage>
</organism>
<comment type="caution">
    <text evidence="2">The sequence shown here is derived from an EMBL/GenBank/DDBJ whole genome shotgun (WGS) entry which is preliminary data.</text>
</comment>
<dbReference type="Proteomes" id="UP000030848">
    <property type="component" value="Unassembled WGS sequence"/>
</dbReference>
<evidence type="ECO:0000313" key="2">
    <source>
        <dbReference type="EMBL" id="KHF45620.1"/>
    </source>
</evidence>
<proteinExistence type="predicted"/>
<sequence length="84" mass="9051">MTGSGSTNWLDDVTFWVNGIASRTHTRGGTSAGGGGGGAPSGAQGFSLTREEAERALQEFREIRNELMRMERDALELTRLRPPA</sequence>
<feature type="compositionally biased region" description="Gly residues" evidence="1">
    <location>
        <begin position="30"/>
        <end position="40"/>
    </location>
</feature>
<gene>
    <name evidence="2" type="ORF">MINT15_08370</name>
</gene>
<dbReference type="RefSeq" id="WP_231562766.1">
    <property type="nucleotide sequence ID" value="NZ_CALJZO010000122.1"/>
</dbReference>
<evidence type="ECO:0000256" key="1">
    <source>
        <dbReference type="SAM" id="MobiDB-lite"/>
    </source>
</evidence>